<feature type="compositionally biased region" description="Polar residues" evidence="2">
    <location>
        <begin position="455"/>
        <end position="473"/>
    </location>
</feature>
<dbReference type="EMBL" id="CAJPIN010000247">
    <property type="protein sequence ID" value="CAG2053255.1"/>
    <property type="molecule type" value="Genomic_DNA"/>
</dbReference>
<evidence type="ECO:0000313" key="3">
    <source>
        <dbReference type="EMBL" id="CAG2053255.1"/>
    </source>
</evidence>
<keyword evidence="4" id="KW-1185">Reference proteome</keyword>
<feature type="coiled-coil region" evidence="1">
    <location>
        <begin position="212"/>
        <end position="292"/>
    </location>
</feature>
<keyword evidence="1" id="KW-0175">Coiled coil</keyword>
<proteinExistence type="predicted"/>
<sequence>MHVCRCCVNEVGQEVLKSQNMLKQAEQINVCLNEKTKELAQHVGILEEQTISLTKELQQTIKDRDEISQEKYNVIDQNIRLQDEKAVLVEQFKSSEIKQEILKAEKEILAKQQQMLQEDMQILLKEDVLLREQLASTLDHLNMSKQDSKQKMHEALSNLHFVQEMLVQTQDDNTRLKKLLDENNKIVNDHHRTLEEKEKLITYLQTCLCDLNEVGQQEVLTLNREKEQLECALELESSINTGELDTAQEENSRMKQILEMKERDLDSAAHNIKEQDKQLAQLRQERDNLISSYQENLKSKEDILMLREKLINHENIVLQRDQLAASQVELLEQINNYRNNLESLQQNNEQLINCHQQLSLKVNDLENELHKVSEALNKKHTQYKECVAKKDNEFRNFLLYYNDKMDHLQEIVVVSEANKEQMFQEILALRYALYELEGHNKTLEEIVVNHGGIITSQNSKNKNESQYNPTNNPEEFGSKECISINETLEETSIQPNDCRIDKMKKEQQINDLERVIPVRLSDAPKSTDCKSRTRVQPARKKSSVVCATQKINLLSGTKLGATGCVCEEEKLSNDHRTAREYSQQEHEELIEKLVQGVHLIMDEKMKKKYFQEQNQELSKLVAQLEVEKERWQRVSKELSEARETILKHTHTISAKDKDIVRLQAERRDLSLKLQEFNVMSQTREQVQQQTLNRLVDELTKLQGADFNNSLSTIMYLLDQLTLFTDTEGNQAEVEKLNKSHKLANALVVLSSTAEDGEIEVRILVG</sequence>
<name>A0ABN7NBP9_TIMPD</name>
<reference evidence="3" key="1">
    <citation type="submission" date="2021-03" db="EMBL/GenBank/DDBJ databases">
        <authorList>
            <person name="Tran Van P."/>
        </authorList>
    </citation>
    <scope>NUCLEOTIDE SEQUENCE</scope>
</reference>
<comment type="caution">
    <text evidence="3">The sequence shown here is derived from an EMBL/GenBank/DDBJ whole genome shotgun (WGS) entry which is preliminary data.</text>
</comment>
<feature type="region of interest" description="Disordered" evidence="2">
    <location>
        <begin position="455"/>
        <end position="476"/>
    </location>
</feature>
<organism evidence="3 4">
    <name type="scientific">Timema podura</name>
    <name type="common">Walking stick</name>
    <dbReference type="NCBI Taxonomy" id="61482"/>
    <lineage>
        <taxon>Eukaryota</taxon>
        <taxon>Metazoa</taxon>
        <taxon>Ecdysozoa</taxon>
        <taxon>Arthropoda</taxon>
        <taxon>Hexapoda</taxon>
        <taxon>Insecta</taxon>
        <taxon>Pterygota</taxon>
        <taxon>Neoptera</taxon>
        <taxon>Polyneoptera</taxon>
        <taxon>Phasmatodea</taxon>
        <taxon>Timematodea</taxon>
        <taxon>Timematoidea</taxon>
        <taxon>Timematidae</taxon>
        <taxon>Timema</taxon>
    </lineage>
</organism>
<gene>
    <name evidence="3" type="ORF">TPAB3V08_LOCUS321</name>
</gene>
<feature type="coiled-coil region" evidence="1">
    <location>
        <begin position="94"/>
        <end position="126"/>
    </location>
</feature>
<evidence type="ECO:0000256" key="2">
    <source>
        <dbReference type="SAM" id="MobiDB-lite"/>
    </source>
</evidence>
<dbReference type="Proteomes" id="UP001153148">
    <property type="component" value="Unassembled WGS sequence"/>
</dbReference>
<evidence type="ECO:0000256" key="1">
    <source>
        <dbReference type="SAM" id="Coils"/>
    </source>
</evidence>
<evidence type="ECO:0000313" key="4">
    <source>
        <dbReference type="Proteomes" id="UP001153148"/>
    </source>
</evidence>
<feature type="coiled-coil region" evidence="1">
    <location>
        <begin position="607"/>
        <end position="679"/>
    </location>
</feature>
<feature type="coiled-coil region" evidence="1">
    <location>
        <begin position="320"/>
        <end position="382"/>
    </location>
</feature>
<protein>
    <submittedName>
        <fullName evidence="3">Uncharacterized protein</fullName>
    </submittedName>
</protein>
<accession>A0ABN7NBP9</accession>